<evidence type="ECO:0000313" key="5">
    <source>
        <dbReference type="Ensembl" id="ENSLACP00000020015.1"/>
    </source>
</evidence>
<feature type="domain" description="SOWAHA-C winged helix-turn-helix" evidence="4">
    <location>
        <begin position="3"/>
        <end position="87"/>
    </location>
</feature>
<feature type="region of interest" description="Disordered" evidence="3">
    <location>
        <begin position="112"/>
        <end position="257"/>
    </location>
</feature>
<dbReference type="PANTHER" id="PTHR14491">
    <property type="entry name" value="SOSONDOWAH, ISOFORM G"/>
    <property type="match status" value="1"/>
</dbReference>
<dbReference type="GeneTree" id="ENSGT00950000183003"/>
<dbReference type="EMBL" id="AFYH01003763">
    <property type="status" value="NOT_ANNOTATED_CDS"/>
    <property type="molecule type" value="Genomic_DNA"/>
</dbReference>
<reference evidence="5" key="3">
    <citation type="submission" date="2025-09" db="UniProtKB">
        <authorList>
            <consortium name="Ensembl"/>
        </authorList>
    </citation>
    <scope>IDENTIFICATION</scope>
</reference>
<dbReference type="eggNOG" id="KOG0504">
    <property type="taxonomic scope" value="Eukaryota"/>
</dbReference>
<reference evidence="5" key="2">
    <citation type="submission" date="2025-08" db="UniProtKB">
        <authorList>
            <consortium name="Ensembl"/>
        </authorList>
    </citation>
    <scope>IDENTIFICATION</scope>
</reference>
<dbReference type="EMBL" id="AFYH01003764">
    <property type="status" value="NOT_ANNOTATED_CDS"/>
    <property type="molecule type" value="Genomic_DNA"/>
</dbReference>
<dbReference type="Pfam" id="PF25877">
    <property type="entry name" value="WHD_SOWAH"/>
    <property type="match status" value="1"/>
</dbReference>
<name>H3BDP4_LATCH</name>
<dbReference type="Bgee" id="ENSLACG00000017595">
    <property type="expression patterns" value="Expressed in muscle tissue and 6 other cell types or tissues"/>
</dbReference>
<dbReference type="PANTHER" id="PTHR14491:SF9">
    <property type="entry name" value="ANKYRIN REPEAT DOMAIN-CONTAINING PROTEIN SOWAHB-LIKE"/>
    <property type="match status" value="1"/>
</dbReference>
<proteinExistence type="predicted"/>
<dbReference type="Proteomes" id="UP000008672">
    <property type="component" value="Unassembled WGS sequence"/>
</dbReference>
<evidence type="ECO:0000256" key="1">
    <source>
        <dbReference type="ARBA" id="ARBA00022737"/>
    </source>
</evidence>
<dbReference type="Ensembl" id="ENSLACT00000020153.1">
    <property type="protein sequence ID" value="ENSLACP00000020015.1"/>
    <property type="gene ID" value="ENSLACG00000017595.1"/>
</dbReference>
<dbReference type="AlphaFoldDB" id="H3BDP4"/>
<dbReference type="InParanoid" id="H3BDP4"/>
<dbReference type="HOGENOM" id="CLU_041239_3_0_1"/>
<feature type="compositionally biased region" description="Low complexity" evidence="3">
    <location>
        <begin position="157"/>
        <end position="169"/>
    </location>
</feature>
<evidence type="ECO:0000313" key="6">
    <source>
        <dbReference type="Proteomes" id="UP000008672"/>
    </source>
</evidence>
<reference evidence="6" key="1">
    <citation type="submission" date="2011-08" db="EMBL/GenBank/DDBJ databases">
        <title>The draft genome of Latimeria chalumnae.</title>
        <authorList>
            <person name="Di Palma F."/>
            <person name="Alfoldi J."/>
            <person name="Johnson J."/>
            <person name="Berlin A."/>
            <person name="Gnerre S."/>
            <person name="Jaffe D."/>
            <person name="MacCallum I."/>
            <person name="Young S."/>
            <person name="Walker B.J."/>
            <person name="Lander E."/>
            <person name="Lindblad-Toh K."/>
        </authorList>
    </citation>
    <scope>NUCLEOTIDE SEQUENCE [LARGE SCALE GENOMIC DNA]</scope>
    <source>
        <strain evidence="6">Wild caught</strain>
    </source>
</reference>
<dbReference type="OMA" id="CHYLNIK"/>
<evidence type="ECO:0000256" key="2">
    <source>
        <dbReference type="ARBA" id="ARBA00023043"/>
    </source>
</evidence>
<feature type="compositionally biased region" description="Polar residues" evidence="3">
    <location>
        <begin position="182"/>
        <end position="192"/>
    </location>
</feature>
<evidence type="ECO:0000259" key="4">
    <source>
        <dbReference type="Pfam" id="PF25877"/>
    </source>
</evidence>
<feature type="compositionally biased region" description="Basic and acidic residues" evidence="3">
    <location>
        <begin position="125"/>
        <end position="141"/>
    </location>
</feature>
<dbReference type="STRING" id="7897.ENSLACP00000020015"/>
<evidence type="ECO:0000256" key="3">
    <source>
        <dbReference type="SAM" id="MobiDB-lite"/>
    </source>
</evidence>
<feature type="compositionally biased region" description="Acidic residues" evidence="3">
    <location>
        <begin position="222"/>
        <end position="233"/>
    </location>
</feature>
<feature type="compositionally biased region" description="Low complexity" evidence="3">
    <location>
        <begin position="248"/>
        <end position="257"/>
    </location>
</feature>
<keyword evidence="2" id="KW-0040">ANK repeat</keyword>
<dbReference type="EMBL" id="AFYH01003762">
    <property type="status" value="NOT_ANNOTATED_CDS"/>
    <property type="molecule type" value="Genomic_DNA"/>
</dbReference>
<accession>H3BDP4</accession>
<dbReference type="InterPro" id="IPR058889">
    <property type="entry name" value="WHD_SOWAHA-C"/>
</dbReference>
<protein>
    <recommendedName>
        <fullName evidence="4">SOWAHA-C winged helix-turn-helix domain-containing protein</fullName>
    </recommendedName>
</protein>
<keyword evidence="1" id="KW-0677">Repeat</keyword>
<keyword evidence="6" id="KW-1185">Reference proteome</keyword>
<organism evidence="5 6">
    <name type="scientific">Latimeria chalumnae</name>
    <name type="common">Coelacanth</name>
    <dbReference type="NCBI Taxonomy" id="7897"/>
    <lineage>
        <taxon>Eukaryota</taxon>
        <taxon>Metazoa</taxon>
        <taxon>Chordata</taxon>
        <taxon>Craniata</taxon>
        <taxon>Vertebrata</taxon>
        <taxon>Euteleostomi</taxon>
        <taxon>Coelacanthiformes</taxon>
        <taxon>Coelacanthidae</taxon>
        <taxon>Latimeria</taxon>
    </lineage>
</organism>
<sequence>MEELKEEDVLEFLSKQRGRVKNSDLLQKYKQFLNCKDAAIRAQYRETFRDIINKIALVKQEDGEKYIVLKKKYQHLVQDQVSVPEEKSVLQPPVQQAAVVLWEGQALSSPVEDKVSTAGSTATLAEEHAPLKTKDTIKSLESEDGEEKFEGKPCRNSSSPWSGFSSPTPQIRITEHRDPTGTEYNTQKTMSHSVGWGCPEDSPHEEENVSPMESEVERNSEEPLEEPVDGEEDAVTKGEPDQDGFEDSSSSVGSPSVALDPLEKEWIQCAASARLIALRKLLKQDPTLAYKKDFTSV</sequence>
<dbReference type="EMBL" id="AFYH01003766">
    <property type="status" value="NOT_ANNOTATED_CDS"/>
    <property type="molecule type" value="Genomic_DNA"/>
</dbReference>
<dbReference type="EMBL" id="AFYH01003765">
    <property type="status" value="NOT_ANNOTATED_CDS"/>
    <property type="molecule type" value="Genomic_DNA"/>
</dbReference>